<feature type="domain" description="MYND-type" evidence="5">
    <location>
        <begin position="174"/>
        <end position="215"/>
    </location>
</feature>
<sequence>MFSICVKFIIGTSLHSSAIREGFVARHSIRHIFSALHVLQPLFPHKESMERALASSFQYLFFLLQRADGPVTVFHEALRARALETAVRMAPFGPVNMKVDLHNINAIFFEILYHYLVYDKILAYTCKHVDAWSNALGPIARQDEKLWKDWSSMERTIPSYATLREERIGRWFLKCHCGGTTTDFQLRQCAGCQVVWYCSKRCQRESWRSHHRLSCKFLKAAVGSSTPHHVKRSLRLLAALEDRKMSFQGNDDIPKLVTAAQRQYPTDQERLVVELGVDKFDVSVRPLRHYLFLFGELSEKDVVEILLSWNLKEPRGHRSFLCSVIAINDQYHSQQILFSPRTALNMEMKLGHWR</sequence>
<dbReference type="Pfam" id="PF01753">
    <property type="entry name" value="zf-MYND"/>
    <property type="match status" value="1"/>
</dbReference>
<evidence type="ECO:0000256" key="2">
    <source>
        <dbReference type="ARBA" id="ARBA00022771"/>
    </source>
</evidence>
<keyword evidence="3" id="KW-0862">Zinc</keyword>
<accession>A0A0C9ZZ07</accession>
<dbReference type="OrthoDB" id="341421at2759"/>
<evidence type="ECO:0000256" key="4">
    <source>
        <dbReference type="PROSITE-ProRule" id="PRU00134"/>
    </source>
</evidence>
<keyword evidence="7" id="KW-1185">Reference proteome</keyword>
<dbReference type="PROSITE" id="PS50865">
    <property type="entry name" value="ZF_MYND_2"/>
    <property type="match status" value="1"/>
</dbReference>
<evidence type="ECO:0000313" key="7">
    <source>
        <dbReference type="Proteomes" id="UP000054485"/>
    </source>
</evidence>
<protein>
    <recommendedName>
        <fullName evidence="5">MYND-type domain-containing protein</fullName>
    </recommendedName>
</protein>
<dbReference type="SUPFAM" id="SSF144232">
    <property type="entry name" value="HIT/MYND zinc finger-like"/>
    <property type="match status" value="1"/>
</dbReference>
<evidence type="ECO:0000259" key="5">
    <source>
        <dbReference type="PROSITE" id="PS50865"/>
    </source>
</evidence>
<dbReference type="Proteomes" id="UP000054485">
    <property type="component" value="Unassembled WGS sequence"/>
</dbReference>
<evidence type="ECO:0000313" key="6">
    <source>
        <dbReference type="EMBL" id="KIK34736.1"/>
    </source>
</evidence>
<gene>
    <name evidence="6" type="ORF">CY34DRAFT_812723</name>
</gene>
<reference evidence="6 7" key="1">
    <citation type="submission" date="2014-04" db="EMBL/GenBank/DDBJ databases">
        <authorList>
            <consortium name="DOE Joint Genome Institute"/>
            <person name="Kuo A."/>
            <person name="Ruytinx J."/>
            <person name="Rineau F."/>
            <person name="Colpaert J."/>
            <person name="Kohler A."/>
            <person name="Nagy L.G."/>
            <person name="Floudas D."/>
            <person name="Copeland A."/>
            <person name="Barry K.W."/>
            <person name="Cichocki N."/>
            <person name="Veneault-Fourrey C."/>
            <person name="LaButti K."/>
            <person name="Lindquist E.A."/>
            <person name="Lipzen A."/>
            <person name="Lundell T."/>
            <person name="Morin E."/>
            <person name="Murat C."/>
            <person name="Sun H."/>
            <person name="Tunlid A."/>
            <person name="Henrissat B."/>
            <person name="Grigoriev I.V."/>
            <person name="Hibbett D.S."/>
            <person name="Martin F."/>
            <person name="Nordberg H.P."/>
            <person name="Cantor M.N."/>
            <person name="Hua S.X."/>
        </authorList>
    </citation>
    <scope>NUCLEOTIDE SEQUENCE [LARGE SCALE GENOMIC DNA]</scope>
    <source>
        <strain evidence="6 7">UH-Slu-Lm8-n1</strain>
    </source>
</reference>
<dbReference type="EMBL" id="KN835711">
    <property type="protein sequence ID" value="KIK34736.1"/>
    <property type="molecule type" value="Genomic_DNA"/>
</dbReference>
<dbReference type="Gene3D" id="6.10.140.2220">
    <property type="match status" value="1"/>
</dbReference>
<keyword evidence="2 4" id="KW-0863">Zinc-finger</keyword>
<dbReference type="GO" id="GO:0008270">
    <property type="term" value="F:zinc ion binding"/>
    <property type="evidence" value="ECO:0007669"/>
    <property type="project" value="UniProtKB-KW"/>
</dbReference>
<organism evidence="6 7">
    <name type="scientific">Suillus luteus UH-Slu-Lm8-n1</name>
    <dbReference type="NCBI Taxonomy" id="930992"/>
    <lineage>
        <taxon>Eukaryota</taxon>
        <taxon>Fungi</taxon>
        <taxon>Dikarya</taxon>
        <taxon>Basidiomycota</taxon>
        <taxon>Agaricomycotina</taxon>
        <taxon>Agaricomycetes</taxon>
        <taxon>Agaricomycetidae</taxon>
        <taxon>Boletales</taxon>
        <taxon>Suillineae</taxon>
        <taxon>Suillaceae</taxon>
        <taxon>Suillus</taxon>
    </lineage>
</organism>
<dbReference type="InParanoid" id="A0A0C9ZZ07"/>
<dbReference type="Gene3D" id="1.10.220.160">
    <property type="match status" value="1"/>
</dbReference>
<keyword evidence="1" id="KW-0479">Metal-binding</keyword>
<proteinExistence type="predicted"/>
<name>A0A0C9ZZ07_9AGAM</name>
<evidence type="ECO:0000256" key="3">
    <source>
        <dbReference type="ARBA" id="ARBA00022833"/>
    </source>
</evidence>
<dbReference type="InterPro" id="IPR002893">
    <property type="entry name" value="Znf_MYND"/>
</dbReference>
<dbReference type="AlphaFoldDB" id="A0A0C9ZZ07"/>
<dbReference type="HOGENOM" id="CLU_783409_0_0_1"/>
<reference evidence="7" key="2">
    <citation type="submission" date="2015-01" db="EMBL/GenBank/DDBJ databases">
        <title>Evolutionary Origins and Diversification of the Mycorrhizal Mutualists.</title>
        <authorList>
            <consortium name="DOE Joint Genome Institute"/>
            <consortium name="Mycorrhizal Genomics Consortium"/>
            <person name="Kohler A."/>
            <person name="Kuo A."/>
            <person name="Nagy L.G."/>
            <person name="Floudas D."/>
            <person name="Copeland A."/>
            <person name="Barry K.W."/>
            <person name="Cichocki N."/>
            <person name="Veneault-Fourrey C."/>
            <person name="LaButti K."/>
            <person name="Lindquist E.A."/>
            <person name="Lipzen A."/>
            <person name="Lundell T."/>
            <person name="Morin E."/>
            <person name="Murat C."/>
            <person name="Riley R."/>
            <person name="Ohm R."/>
            <person name="Sun H."/>
            <person name="Tunlid A."/>
            <person name="Henrissat B."/>
            <person name="Grigoriev I.V."/>
            <person name="Hibbett D.S."/>
            <person name="Martin F."/>
        </authorList>
    </citation>
    <scope>NUCLEOTIDE SEQUENCE [LARGE SCALE GENOMIC DNA]</scope>
    <source>
        <strain evidence="7">UH-Slu-Lm8-n1</strain>
    </source>
</reference>
<evidence type="ECO:0000256" key="1">
    <source>
        <dbReference type="ARBA" id="ARBA00022723"/>
    </source>
</evidence>